<dbReference type="eggNOG" id="COG0571">
    <property type="taxonomic scope" value="Bacteria"/>
</dbReference>
<feature type="domain" description="RNase III" evidence="11">
    <location>
        <begin position="9"/>
        <end position="138"/>
    </location>
</feature>
<accession>A0A059XWG9</accession>
<evidence type="ECO:0000259" key="11">
    <source>
        <dbReference type="PROSITE" id="PS50142"/>
    </source>
</evidence>
<keyword evidence="9" id="KW-0460">Magnesium</keyword>
<evidence type="ECO:0000256" key="5">
    <source>
        <dbReference type="ARBA" id="ARBA00022722"/>
    </source>
</evidence>
<evidence type="ECO:0000256" key="8">
    <source>
        <dbReference type="ARBA" id="ARBA00022884"/>
    </source>
</evidence>
<keyword evidence="7 9" id="KW-0378">Hydrolase</keyword>
<dbReference type="HAMAP" id="MF_00104">
    <property type="entry name" value="RNase_III"/>
    <property type="match status" value="1"/>
</dbReference>
<dbReference type="EMBL" id="CP007521">
    <property type="protein sequence ID" value="AIA29661.1"/>
    <property type="molecule type" value="Genomic_DNA"/>
</dbReference>
<dbReference type="AlphaFoldDB" id="A0A059XWG9"/>
<feature type="binding site" evidence="9">
    <location>
        <position position="124"/>
    </location>
    <ligand>
        <name>Mg(2+)</name>
        <dbReference type="ChEBI" id="CHEBI:18420"/>
    </ligand>
</feature>
<protein>
    <recommendedName>
        <fullName evidence="9">Ribonuclease 3</fullName>
        <ecNumber evidence="9">3.1.26.3</ecNumber>
    </recommendedName>
    <alternativeName>
        <fullName evidence="9">Ribonuclease III</fullName>
        <shortName evidence="9">RNase III</shortName>
    </alternativeName>
</protein>
<dbReference type="KEGG" id="mcr:MCFN_02695"/>
<dbReference type="InterPro" id="IPR036389">
    <property type="entry name" value="RNase_III_sf"/>
</dbReference>
<evidence type="ECO:0000256" key="9">
    <source>
        <dbReference type="HAMAP-Rule" id="MF_00104"/>
    </source>
</evidence>
<feature type="active site" evidence="9">
    <location>
        <position position="55"/>
    </location>
</feature>
<dbReference type="GO" id="GO:0006397">
    <property type="term" value="P:mRNA processing"/>
    <property type="evidence" value="ECO:0007669"/>
    <property type="project" value="UniProtKB-UniRule"/>
</dbReference>
<feature type="binding site" evidence="9">
    <location>
        <position position="51"/>
    </location>
    <ligand>
        <name>Mg(2+)</name>
        <dbReference type="ChEBI" id="CHEBI:18420"/>
    </ligand>
</feature>
<dbReference type="GO" id="GO:0010468">
    <property type="term" value="P:regulation of gene expression"/>
    <property type="evidence" value="ECO:0007669"/>
    <property type="project" value="TreeGrafter"/>
</dbReference>
<reference evidence="12 13" key="1">
    <citation type="journal article" date="2014" name="Genome Announc.">
        <title>Complete Genome Sequence of the Bovine Mastitis Pathogen Mycoplasma californicum Strain ST-6T (ATCC 33461T).</title>
        <authorList>
            <person name="Calcutt M.J."/>
            <person name="Foecking M.F."/>
            <person name="Fox L.K."/>
        </authorList>
    </citation>
    <scope>NUCLEOTIDE SEQUENCE [LARGE SCALE GENOMIC DNA]</scope>
    <source>
        <strain evidence="12 13">ST-6</strain>
    </source>
</reference>
<dbReference type="RefSeq" id="WP_038562532.1">
    <property type="nucleotide sequence ID" value="NZ_CP007521.1"/>
</dbReference>
<keyword evidence="9" id="KW-0963">Cytoplasm</keyword>
<dbReference type="GO" id="GO:0005737">
    <property type="term" value="C:cytoplasm"/>
    <property type="evidence" value="ECO:0007669"/>
    <property type="project" value="UniProtKB-SubCell"/>
</dbReference>
<dbReference type="Proteomes" id="UP000027088">
    <property type="component" value="Chromosome"/>
</dbReference>
<dbReference type="GO" id="GO:0006364">
    <property type="term" value="P:rRNA processing"/>
    <property type="evidence" value="ECO:0007669"/>
    <property type="project" value="UniProtKB-UniRule"/>
</dbReference>
<keyword evidence="9" id="KW-0699">rRNA-binding</keyword>
<gene>
    <name evidence="9 12" type="primary">rnc</name>
    <name evidence="12" type="ORF">MCFN_02695</name>
</gene>
<dbReference type="EC" id="3.1.26.3" evidence="9"/>
<keyword evidence="5 9" id="KW-0540">Nuclease</keyword>
<keyword evidence="3 9" id="KW-0698">rRNA processing</keyword>
<keyword evidence="6 9" id="KW-0255">Endonuclease</keyword>
<evidence type="ECO:0000259" key="10">
    <source>
        <dbReference type="PROSITE" id="PS50137"/>
    </source>
</evidence>
<keyword evidence="13" id="KW-1185">Reference proteome</keyword>
<dbReference type="CDD" id="cd00593">
    <property type="entry name" value="RIBOc"/>
    <property type="match status" value="1"/>
</dbReference>
<name>A0A059XWG9_9BACT</name>
<dbReference type="GO" id="GO:0046872">
    <property type="term" value="F:metal ion binding"/>
    <property type="evidence" value="ECO:0007669"/>
    <property type="project" value="UniProtKB-KW"/>
</dbReference>
<organism evidence="12 13">
    <name type="scientific">Mycoplasmopsis californica</name>
    <dbReference type="NCBI Taxonomy" id="2113"/>
    <lineage>
        <taxon>Bacteria</taxon>
        <taxon>Bacillati</taxon>
        <taxon>Mycoplasmatota</taxon>
        <taxon>Mycoplasmoidales</taxon>
        <taxon>Metamycoplasmataceae</taxon>
        <taxon>Mycoplasmopsis</taxon>
    </lineage>
</organism>
<keyword evidence="4 9" id="KW-0507">mRNA processing</keyword>
<dbReference type="FunFam" id="1.10.1520.10:FF:000001">
    <property type="entry name" value="Ribonuclease 3"/>
    <property type="match status" value="1"/>
</dbReference>
<dbReference type="GO" id="GO:0008033">
    <property type="term" value="P:tRNA processing"/>
    <property type="evidence" value="ECO:0007669"/>
    <property type="project" value="UniProtKB-KW"/>
</dbReference>
<dbReference type="Pfam" id="PF14622">
    <property type="entry name" value="Ribonucleas_3_3"/>
    <property type="match status" value="1"/>
</dbReference>
<dbReference type="SUPFAM" id="SSF54768">
    <property type="entry name" value="dsRNA-binding domain-like"/>
    <property type="match status" value="1"/>
</dbReference>
<evidence type="ECO:0000256" key="4">
    <source>
        <dbReference type="ARBA" id="ARBA00022664"/>
    </source>
</evidence>
<dbReference type="PROSITE" id="PS00517">
    <property type="entry name" value="RNASE_3_1"/>
    <property type="match status" value="1"/>
</dbReference>
<dbReference type="InterPro" id="IPR000999">
    <property type="entry name" value="RNase_III_dom"/>
</dbReference>
<evidence type="ECO:0000313" key="12">
    <source>
        <dbReference type="EMBL" id="AIA29661.1"/>
    </source>
</evidence>
<feature type="binding site" evidence="9">
    <location>
        <position position="127"/>
    </location>
    <ligand>
        <name>Mg(2+)</name>
        <dbReference type="ChEBI" id="CHEBI:18420"/>
    </ligand>
</feature>
<comment type="similarity">
    <text evidence="2">Belongs to the ribonuclease III family.</text>
</comment>
<dbReference type="PANTHER" id="PTHR11207">
    <property type="entry name" value="RIBONUCLEASE III"/>
    <property type="match status" value="1"/>
</dbReference>
<dbReference type="CDD" id="cd10845">
    <property type="entry name" value="DSRM_RNAse_III_family"/>
    <property type="match status" value="1"/>
</dbReference>
<keyword evidence="9" id="KW-0819">tRNA processing</keyword>
<evidence type="ECO:0000313" key="13">
    <source>
        <dbReference type="Proteomes" id="UP000027088"/>
    </source>
</evidence>
<dbReference type="SMART" id="SM00535">
    <property type="entry name" value="RIBOc"/>
    <property type="match status" value="1"/>
</dbReference>
<evidence type="ECO:0000256" key="1">
    <source>
        <dbReference type="ARBA" id="ARBA00000109"/>
    </source>
</evidence>
<dbReference type="NCBIfam" id="TIGR02191">
    <property type="entry name" value="RNaseIII"/>
    <property type="match status" value="1"/>
</dbReference>
<dbReference type="PROSITE" id="PS50137">
    <property type="entry name" value="DS_RBD"/>
    <property type="match status" value="1"/>
</dbReference>
<dbReference type="InterPro" id="IPR014720">
    <property type="entry name" value="dsRBD_dom"/>
</dbReference>
<dbReference type="GO" id="GO:0019843">
    <property type="term" value="F:rRNA binding"/>
    <property type="evidence" value="ECO:0007669"/>
    <property type="project" value="UniProtKB-KW"/>
</dbReference>
<keyword evidence="8 9" id="KW-0694">RNA-binding</keyword>
<feature type="domain" description="DRBM" evidence="10">
    <location>
        <begin position="162"/>
        <end position="227"/>
    </location>
</feature>
<comment type="subcellular location">
    <subcellularLocation>
        <location evidence="9">Cytoplasm</location>
    </subcellularLocation>
</comment>
<dbReference type="PROSITE" id="PS50142">
    <property type="entry name" value="RNASE_3_2"/>
    <property type="match status" value="1"/>
</dbReference>
<comment type="subunit">
    <text evidence="9">Homodimer.</text>
</comment>
<keyword evidence="9" id="KW-0479">Metal-binding</keyword>
<sequence>MNKNNLDKFIQFTRKFGINIKKIEHYEIAFTHPSYFKFGKNSKVPNYEKLEFLGDSLLQFLSSLYLMSKYKNKNEGQLTLMRVQLVSTKNLNRISNDLGLKQFLLTGPGLIQKDVLTSAKVGADVFESFIGALYIDQGLQKVNSFLNQTLFQTQIDTTTLKDSKTRFQEYVQSFSRIAAIYNTIQESEKRFFAELNHDGQIYGIGYGASKLEAEENAAKDALDKMAIKQN</sequence>
<dbReference type="SMART" id="SM00358">
    <property type="entry name" value="DSRM"/>
    <property type="match status" value="1"/>
</dbReference>
<evidence type="ECO:0000256" key="3">
    <source>
        <dbReference type="ARBA" id="ARBA00022552"/>
    </source>
</evidence>
<dbReference type="Gene3D" id="1.10.1520.10">
    <property type="entry name" value="Ribonuclease III domain"/>
    <property type="match status" value="1"/>
</dbReference>
<evidence type="ECO:0000256" key="2">
    <source>
        <dbReference type="ARBA" id="ARBA00010183"/>
    </source>
</evidence>
<dbReference type="Pfam" id="PF00035">
    <property type="entry name" value="dsrm"/>
    <property type="match status" value="1"/>
</dbReference>
<dbReference type="Gene3D" id="3.30.160.20">
    <property type="match status" value="1"/>
</dbReference>
<dbReference type="GO" id="GO:0004525">
    <property type="term" value="F:ribonuclease III activity"/>
    <property type="evidence" value="ECO:0007669"/>
    <property type="project" value="UniProtKB-UniRule"/>
</dbReference>
<comment type="catalytic activity">
    <reaction evidence="1 9">
        <text>Endonucleolytic cleavage to 5'-phosphomonoester.</text>
        <dbReference type="EC" id="3.1.26.3"/>
    </reaction>
</comment>
<dbReference type="SUPFAM" id="SSF69065">
    <property type="entry name" value="RNase III domain-like"/>
    <property type="match status" value="1"/>
</dbReference>
<comment type="function">
    <text evidence="9">Digests double-stranded RNA. Involved in the processing of primary rRNA transcript to yield the immediate precursors to the large and small rRNAs (23S and 16S). Processes some mRNAs, and tRNAs when they are encoded in the rRNA operon. Processes pre-crRNA and tracrRNA of type II CRISPR loci if present in the organism.</text>
</comment>
<proteinExistence type="inferred from homology"/>
<comment type="cofactor">
    <cofactor evidence="9">
        <name>Mg(2+)</name>
        <dbReference type="ChEBI" id="CHEBI:18420"/>
    </cofactor>
</comment>
<dbReference type="PANTHER" id="PTHR11207:SF0">
    <property type="entry name" value="RIBONUCLEASE 3"/>
    <property type="match status" value="1"/>
</dbReference>
<evidence type="ECO:0000256" key="7">
    <source>
        <dbReference type="ARBA" id="ARBA00022801"/>
    </source>
</evidence>
<feature type="active site" evidence="9">
    <location>
        <position position="127"/>
    </location>
</feature>
<evidence type="ECO:0000256" key="6">
    <source>
        <dbReference type="ARBA" id="ARBA00022759"/>
    </source>
</evidence>
<dbReference type="GO" id="GO:0003725">
    <property type="term" value="F:double-stranded RNA binding"/>
    <property type="evidence" value="ECO:0007669"/>
    <property type="project" value="TreeGrafter"/>
</dbReference>
<dbReference type="InterPro" id="IPR011907">
    <property type="entry name" value="RNase_III"/>
</dbReference>